<evidence type="ECO:0000256" key="1">
    <source>
        <dbReference type="SAM" id="MobiDB-lite"/>
    </source>
</evidence>
<accession>A0A3G9K4N5</accession>
<dbReference type="KEGG" id="pcat:Pcatena_00590"/>
<sequence>MPAWGGSQSRLPHVIGSIQIVIGECRSPPKIDRKQEAEPGKQEKSGNQAAICEANLYNA</sequence>
<reference evidence="3" key="1">
    <citation type="submission" date="2018-11" db="EMBL/GenBank/DDBJ databases">
        <title>Comparative genomics of Parolsenella catena and Libanicoccus massiliensis: Reclassification of Libanicoccus massiliensis as Parolsenella massiliensis comb. nov.</title>
        <authorList>
            <person name="Sakamoto M."/>
            <person name="Ikeyama N."/>
            <person name="Murakami T."/>
            <person name="Mori H."/>
            <person name="Yuki M."/>
            <person name="Ohkuma M."/>
        </authorList>
    </citation>
    <scope>NUCLEOTIDE SEQUENCE [LARGE SCALE GENOMIC DNA]</scope>
    <source>
        <strain evidence="3">JCM 31932</strain>
    </source>
</reference>
<proteinExistence type="predicted"/>
<dbReference type="AlphaFoldDB" id="A0A3G9K4N5"/>
<dbReference type="Proteomes" id="UP000273154">
    <property type="component" value="Chromosome"/>
</dbReference>
<name>A0A3G9K4N5_9ACTN</name>
<organism evidence="2 3">
    <name type="scientific">Parolsenella catena</name>
    <dbReference type="NCBI Taxonomy" id="2003188"/>
    <lineage>
        <taxon>Bacteria</taxon>
        <taxon>Bacillati</taxon>
        <taxon>Actinomycetota</taxon>
        <taxon>Coriobacteriia</taxon>
        <taxon>Coriobacteriales</taxon>
        <taxon>Atopobiaceae</taxon>
        <taxon>Parolsenella</taxon>
    </lineage>
</organism>
<protein>
    <submittedName>
        <fullName evidence="2">Uncharacterized protein</fullName>
    </submittedName>
</protein>
<evidence type="ECO:0000313" key="2">
    <source>
        <dbReference type="EMBL" id="BBH49472.1"/>
    </source>
</evidence>
<evidence type="ECO:0000313" key="3">
    <source>
        <dbReference type="Proteomes" id="UP000273154"/>
    </source>
</evidence>
<dbReference type="EMBL" id="AP019367">
    <property type="protein sequence ID" value="BBH49472.1"/>
    <property type="molecule type" value="Genomic_DNA"/>
</dbReference>
<keyword evidence="3" id="KW-1185">Reference proteome</keyword>
<gene>
    <name evidence="2" type="ORF">Pcatena_00590</name>
</gene>
<feature type="region of interest" description="Disordered" evidence="1">
    <location>
        <begin position="26"/>
        <end position="49"/>
    </location>
</feature>
<feature type="compositionally biased region" description="Basic and acidic residues" evidence="1">
    <location>
        <begin position="27"/>
        <end position="44"/>
    </location>
</feature>